<protein>
    <submittedName>
        <fullName evidence="4">GDP-fucose protein O-fucosyltransferase, putative</fullName>
    </submittedName>
</protein>
<dbReference type="GO" id="GO:0006004">
    <property type="term" value="P:fucose metabolic process"/>
    <property type="evidence" value="ECO:0007669"/>
    <property type="project" value="UniProtKB-KW"/>
</dbReference>
<keyword evidence="4" id="KW-0328">Glycosyltransferase</keyword>
<reference evidence="4 5" key="1">
    <citation type="submission" date="2020-08" db="EMBL/GenBank/DDBJ databases">
        <authorList>
            <person name="Newling K."/>
            <person name="Davey J."/>
            <person name="Forrester S."/>
        </authorList>
    </citation>
    <scope>NUCLEOTIDE SEQUENCE [LARGE SCALE GENOMIC DNA]</scope>
    <source>
        <strain evidence="5">Crithidia deanei Carvalho (ATCC PRA-265)</strain>
    </source>
</reference>
<dbReference type="AlphaFoldDB" id="A0A7G2C3U3"/>
<sequence length="427" mass="48986">MVRLSKTGESNYKLEFPRFDRVSIEKTDVVHSSASGYNNLTNCPKLFITAHLDSSGRTHNQLQDFASILLLSAKVKRTFVLSPLYVRRGSRHLKFDTSLFLDVEELGKEFCVVSHDYFLKYLEEQGKTSTDLVFYSFDDWPSGFSPFNSQSFLESDFHKKSPGNNTVRTTFSVKHETIPRGVHFSCTSGYHFAEKPLFETLMLVHCDVAFRCRHSMEDLARVYRVIKPSSYVGEEVKRQTTTMGQPFVAMHIRHRENTCNKEARRFLAETVINRSNAQFHLSGATIQEIVNDCINDASFLLRRYQSSVAMLSSEKLMPLFIATDNQKSLSTFRSLLTRNYASAVIYSYKANETRRAEERRTVETSSNGYGDLDNLYDLFVDYFVLTEATFFWGNTLSSFSNNALFKRLGDGKESNGVLLGYMRYAFQ</sequence>
<evidence type="ECO:0000256" key="3">
    <source>
        <dbReference type="ARBA" id="ARBA00023277"/>
    </source>
</evidence>
<dbReference type="EMBL" id="LR877146">
    <property type="protein sequence ID" value="CAD2213821.1"/>
    <property type="molecule type" value="Genomic_DNA"/>
</dbReference>
<name>A0A7G2C3U3_9TRYP</name>
<evidence type="ECO:0000256" key="1">
    <source>
        <dbReference type="ARBA" id="ARBA00022679"/>
    </source>
</evidence>
<keyword evidence="2" id="KW-0294">Fucose metabolism</keyword>
<dbReference type="GO" id="GO:0016757">
    <property type="term" value="F:glycosyltransferase activity"/>
    <property type="evidence" value="ECO:0007669"/>
    <property type="project" value="UniProtKB-KW"/>
</dbReference>
<dbReference type="InterPro" id="IPR019378">
    <property type="entry name" value="GDP-Fuc_O-FucTrfase"/>
</dbReference>
<keyword evidence="3" id="KW-0119">Carbohydrate metabolism</keyword>
<evidence type="ECO:0000313" key="4">
    <source>
        <dbReference type="EMBL" id="CAD2213821.1"/>
    </source>
</evidence>
<keyword evidence="5" id="KW-1185">Reference proteome</keyword>
<proteinExistence type="predicted"/>
<keyword evidence="1 4" id="KW-0808">Transferase</keyword>
<dbReference type="Pfam" id="PF10250">
    <property type="entry name" value="O-FucT"/>
    <property type="match status" value="1"/>
</dbReference>
<organism evidence="4 5">
    <name type="scientific">Angomonas deanei</name>
    <dbReference type="NCBI Taxonomy" id="59799"/>
    <lineage>
        <taxon>Eukaryota</taxon>
        <taxon>Discoba</taxon>
        <taxon>Euglenozoa</taxon>
        <taxon>Kinetoplastea</taxon>
        <taxon>Metakinetoplastina</taxon>
        <taxon>Trypanosomatida</taxon>
        <taxon>Trypanosomatidae</taxon>
        <taxon>Strigomonadinae</taxon>
        <taxon>Angomonas</taxon>
    </lineage>
</organism>
<gene>
    <name evidence="4" type="ORF">ADEAN_000126400</name>
</gene>
<accession>A0A7G2C3U3</accession>
<dbReference type="VEuPathDB" id="TriTrypDB:ADEAN_000126400"/>
<evidence type="ECO:0000313" key="5">
    <source>
        <dbReference type="Proteomes" id="UP000515908"/>
    </source>
</evidence>
<evidence type="ECO:0000256" key="2">
    <source>
        <dbReference type="ARBA" id="ARBA00023253"/>
    </source>
</evidence>
<dbReference type="Proteomes" id="UP000515908">
    <property type="component" value="Chromosome 02"/>
</dbReference>
<dbReference type="Gene3D" id="3.40.50.11350">
    <property type="match status" value="1"/>
</dbReference>